<evidence type="ECO:0000256" key="2">
    <source>
        <dbReference type="SAM" id="SignalP"/>
    </source>
</evidence>
<dbReference type="Proteomes" id="UP000887566">
    <property type="component" value="Unplaced"/>
</dbReference>
<keyword evidence="1" id="KW-0472">Membrane</keyword>
<feature type="signal peptide" evidence="2">
    <location>
        <begin position="1"/>
        <end position="24"/>
    </location>
</feature>
<feature type="chain" id="PRO_5037755818" evidence="2">
    <location>
        <begin position="25"/>
        <end position="171"/>
    </location>
</feature>
<evidence type="ECO:0000313" key="4">
    <source>
        <dbReference type="WBParaSite" id="PSAMB.scaffold4025size15963.g23262.t1"/>
    </source>
</evidence>
<reference evidence="4" key="1">
    <citation type="submission" date="2022-11" db="UniProtKB">
        <authorList>
            <consortium name="WormBaseParasite"/>
        </authorList>
    </citation>
    <scope>IDENTIFICATION</scope>
</reference>
<dbReference type="SUPFAM" id="SSF57302">
    <property type="entry name" value="Snake toxin-like"/>
    <property type="match status" value="1"/>
</dbReference>
<protein>
    <submittedName>
        <fullName evidence="4">Uncharacterized protein</fullName>
    </submittedName>
</protein>
<name>A0A914WEW9_9BILA</name>
<dbReference type="AlphaFoldDB" id="A0A914WEW9"/>
<sequence length="171" mass="18575">MQAGLIRWRTLLLTLLLVLRCATAATDMIESSDHSTTTNPRLICYSCTLEHFGAECATISNPNASSGHLSAIPAQTCAGPASRCEVWRFYSEKGNDVYIFERGCSSSCTPGCVSLEDMENRFVSCYSCCNSSRCNIDNAAVRSTSGGALLRHIAMLGLLWSIITAIMYTSH</sequence>
<dbReference type="CDD" id="cd00117">
    <property type="entry name" value="TFP"/>
    <property type="match status" value="1"/>
</dbReference>
<keyword evidence="2" id="KW-0732">Signal</keyword>
<dbReference type="InterPro" id="IPR045860">
    <property type="entry name" value="Snake_toxin-like_sf"/>
</dbReference>
<keyword evidence="3" id="KW-1185">Reference proteome</keyword>
<evidence type="ECO:0000256" key="1">
    <source>
        <dbReference type="SAM" id="Phobius"/>
    </source>
</evidence>
<organism evidence="3 4">
    <name type="scientific">Plectus sambesii</name>
    <dbReference type="NCBI Taxonomy" id="2011161"/>
    <lineage>
        <taxon>Eukaryota</taxon>
        <taxon>Metazoa</taxon>
        <taxon>Ecdysozoa</taxon>
        <taxon>Nematoda</taxon>
        <taxon>Chromadorea</taxon>
        <taxon>Plectida</taxon>
        <taxon>Plectina</taxon>
        <taxon>Plectoidea</taxon>
        <taxon>Plectidae</taxon>
        <taxon>Plectus</taxon>
    </lineage>
</organism>
<feature type="transmembrane region" description="Helical" evidence="1">
    <location>
        <begin position="149"/>
        <end position="168"/>
    </location>
</feature>
<keyword evidence="1" id="KW-0812">Transmembrane</keyword>
<dbReference type="WBParaSite" id="PSAMB.scaffold4025size15963.g23262.t1">
    <property type="protein sequence ID" value="PSAMB.scaffold4025size15963.g23262.t1"/>
    <property type="gene ID" value="PSAMB.scaffold4025size15963.g23262"/>
</dbReference>
<evidence type="ECO:0000313" key="3">
    <source>
        <dbReference type="Proteomes" id="UP000887566"/>
    </source>
</evidence>
<proteinExistence type="predicted"/>
<accession>A0A914WEW9</accession>
<keyword evidence="1" id="KW-1133">Transmembrane helix</keyword>